<accession>A0A1J5TKN6</accession>
<dbReference type="InterPro" id="IPR007372">
    <property type="entry name" value="Lipid/polyisoprenoid-bd_YceI"/>
</dbReference>
<dbReference type="Pfam" id="PF04264">
    <property type="entry name" value="YceI"/>
    <property type="match status" value="1"/>
</dbReference>
<gene>
    <name evidence="2" type="ORF">GALL_47350</name>
</gene>
<organism evidence="2">
    <name type="scientific">mine drainage metagenome</name>
    <dbReference type="NCBI Taxonomy" id="410659"/>
    <lineage>
        <taxon>unclassified sequences</taxon>
        <taxon>metagenomes</taxon>
        <taxon>ecological metagenomes</taxon>
    </lineage>
</organism>
<dbReference type="AlphaFoldDB" id="A0A1J5TKN6"/>
<dbReference type="InterPro" id="IPR036761">
    <property type="entry name" value="TTHA0802/YceI-like_sf"/>
</dbReference>
<sequence length="195" mass="21151">MKALSEIKINRKIIVTFLMMIVSATTMAQVKYWAKNDLNLVVSGTSTLHDWDMKAAKGECDAVFTVNASGHPTALTSLSFVTPAEGLKSEHSGMDKNAYKALKTSQNPNITYTLTSATVSPDGTIKCMGKLTIAGTTNNAELIASYKLNADKSITVSGNKKISMKDFKMEPPTFMMGTIKTGNDIVLKFNLTLKK</sequence>
<feature type="domain" description="Lipid/polyisoprenoid-binding YceI-like" evidence="1">
    <location>
        <begin position="61"/>
        <end position="192"/>
    </location>
</feature>
<evidence type="ECO:0000313" key="2">
    <source>
        <dbReference type="EMBL" id="OIR14268.1"/>
    </source>
</evidence>
<comment type="caution">
    <text evidence="2">The sequence shown here is derived from an EMBL/GenBank/DDBJ whole genome shotgun (WGS) entry which is preliminary data.</text>
</comment>
<evidence type="ECO:0000259" key="1">
    <source>
        <dbReference type="Pfam" id="PF04264"/>
    </source>
</evidence>
<dbReference type="SUPFAM" id="SSF101874">
    <property type="entry name" value="YceI-like"/>
    <property type="match status" value="1"/>
</dbReference>
<protein>
    <submittedName>
        <fullName evidence="2">YceI-like domain protein</fullName>
    </submittedName>
</protein>
<dbReference type="EMBL" id="MLJW01000012">
    <property type="protein sequence ID" value="OIR14268.1"/>
    <property type="molecule type" value="Genomic_DNA"/>
</dbReference>
<reference evidence="2" key="1">
    <citation type="submission" date="2016-10" db="EMBL/GenBank/DDBJ databases">
        <title>Sequence of Gallionella enrichment culture.</title>
        <authorList>
            <person name="Poehlein A."/>
            <person name="Muehling M."/>
            <person name="Daniel R."/>
        </authorList>
    </citation>
    <scope>NUCLEOTIDE SEQUENCE</scope>
</reference>
<dbReference type="Gene3D" id="2.40.128.110">
    <property type="entry name" value="Lipid/polyisoprenoid-binding, YceI-like"/>
    <property type="match status" value="1"/>
</dbReference>
<name>A0A1J5TKN6_9ZZZZ</name>
<proteinExistence type="predicted"/>